<evidence type="ECO:0000256" key="2">
    <source>
        <dbReference type="ARBA" id="ARBA00011233"/>
    </source>
</evidence>
<comment type="subunit">
    <text evidence="2">Homotrimer.</text>
</comment>
<keyword evidence="10" id="KW-0998">Cell outer membrane</keyword>
<evidence type="ECO:0000256" key="5">
    <source>
        <dbReference type="ARBA" id="ARBA00022692"/>
    </source>
</evidence>
<evidence type="ECO:0000256" key="8">
    <source>
        <dbReference type="ARBA" id="ARBA00023114"/>
    </source>
</evidence>
<keyword evidence="7" id="KW-0406">Ion transport</keyword>
<dbReference type="Pfam" id="PF13609">
    <property type="entry name" value="Porin_4"/>
    <property type="match status" value="1"/>
</dbReference>
<feature type="domain" description="Porin" evidence="12">
    <location>
        <begin position="9"/>
        <end position="326"/>
    </location>
</feature>
<evidence type="ECO:0000256" key="10">
    <source>
        <dbReference type="ARBA" id="ARBA00023237"/>
    </source>
</evidence>
<dbReference type="InterPro" id="IPR023614">
    <property type="entry name" value="Porin_dom_sf"/>
</dbReference>
<comment type="subcellular location">
    <subcellularLocation>
        <location evidence="1">Cell outer membrane</location>
        <topology evidence="1">Multi-pass membrane protein</topology>
    </subcellularLocation>
</comment>
<keyword evidence="4" id="KW-1134">Transmembrane beta strand</keyword>
<evidence type="ECO:0000259" key="12">
    <source>
        <dbReference type="Pfam" id="PF13609"/>
    </source>
</evidence>
<dbReference type="EMBL" id="CP019343">
    <property type="protein sequence ID" value="ARN75468.1"/>
    <property type="molecule type" value="Genomic_DNA"/>
</dbReference>
<dbReference type="STRING" id="716816.BST96_15930"/>
<dbReference type="RefSeq" id="WP_085759646.1">
    <property type="nucleotide sequence ID" value="NZ_CP019343.1"/>
</dbReference>
<accession>A0A1X9NBP6</accession>
<evidence type="ECO:0000256" key="1">
    <source>
        <dbReference type="ARBA" id="ARBA00004571"/>
    </source>
</evidence>
<evidence type="ECO:0000256" key="9">
    <source>
        <dbReference type="ARBA" id="ARBA00023136"/>
    </source>
</evidence>
<dbReference type="OrthoDB" id="8957883at2"/>
<dbReference type="PANTHER" id="PTHR34501">
    <property type="entry name" value="PROTEIN YDDL-RELATED"/>
    <property type="match status" value="1"/>
</dbReference>
<keyword evidence="14" id="KW-1185">Reference proteome</keyword>
<dbReference type="InterPro" id="IPR050298">
    <property type="entry name" value="Gram-neg_bact_OMP"/>
</dbReference>
<sequence length="353" mass="38426">MNYKLLPAAIAAATVMASSAHAGDVVTYGKINLSYVQLEQDKAGTTEQDNWELETFASRIGFKGSEEISPDLKVIYKLEYEIQPDGEGDDEFKARNSYIGLQGNWGTVVAGKHDTPLKMSAKPVDVFNDYRYGDIANSIAGERRENDIIMYKTPDMSGFAATIGVMPGQDSGRDGDDDDDGFADQISAALTFKADNLYAALAVDDNVKGVDTVRLSGSYKFGNLKLGALIQESELSDSDDSGNVPGIKGATPLIDALNDFPTDIDEQSSYVLSAAYTLDKFVLKAQYVEATNEGSVDELDNSAITIGVDYKLSKRTKLFSYYSELTVDQEQSIGMTGDYEYTAMGLFGIEHKF</sequence>
<dbReference type="Proteomes" id="UP000193450">
    <property type="component" value="Chromosome"/>
</dbReference>
<dbReference type="InterPro" id="IPR033900">
    <property type="entry name" value="Gram_neg_porin_domain"/>
</dbReference>
<evidence type="ECO:0000313" key="14">
    <source>
        <dbReference type="Proteomes" id="UP000193450"/>
    </source>
</evidence>
<dbReference type="GO" id="GO:0034220">
    <property type="term" value="P:monoatomic ion transmembrane transport"/>
    <property type="evidence" value="ECO:0007669"/>
    <property type="project" value="InterPro"/>
</dbReference>
<keyword evidence="6 11" id="KW-0732">Signal</keyword>
<gene>
    <name evidence="13" type="ORF">BST96_15930</name>
</gene>
<organism evidence="13 14">
    <name type="scientific">Oceanicoccus sagamiensis</name>
    <dbReference type="NCBI Taxonomy" id="716816"/>
    <lineage>
        <taxon>Bacteria</taxon>
        <taxon>Pseudomonadati</taxon>
        <taxon>Pseudomonadota</taxon>
        <taxon>Gammaproteobacteria</taxon>
        <taxon>Cellvibrionales</taxon>
        <taxon>Spongiibacteraceae</taxon>
        <taxon>Oceanicoccus</taxon>
    </lineage>
</organism>
<protein>
    <recommendedName>
        <fullName evidence="12">Porin domain-containing protein</fullName>
    </recommendedName>
</protein>
<dbReference type="KEGG" id="osg:BST96_15930"/>
<dbReference type="GO" id="GO:0046930">
    <property type="term" value="C:pore complex"/>
    <property type="evidence" value="ECO:0007669"/>
    <property type="project" value="UniProtKB-KW"/>
</dbReference>
<keyword evidence="3" id="KW-0813">Transport</keyword>
<dbReference type="CDD" id="cd00342">
    <property type="entry name" value="gram_neg_porins"/>
    <property type="match status" value="1"/>
</dbReference>
<keyword evidence="8" id="KW-0626">Porin</keyword>
<dbReference type="PRINTS" id="PR00182">
    <property type="entry name" value="ECOLNEIPORIN"/>
</dbReference>
<feature type="chain" id="PRO_5013027780" description="Porin domain-containing protein" evidence="11">
    <location>
        <begin position="23"/>
        <end position="353"/>
    </location>
</feature>
<dbReference type="InterPro" id="IPR002299">
    <property type="entry name" value="Porin_Neis"/>
</dbReference>
<evidence type="ECO:0000313" key="13">
    <source>
        <dbReference type="EMBL" id="ARN75468.1"/>
    </source>
</evidence>
<evidence type="ECO:0000256" key="4">
    <source>
        <dbReference type="ARBA" id="ARBA00022452"/>
    </source>
</evidence>
<evidence type="ECO:0000256" key="11">
    <source>
        <dbReference type="SAM" id="SignalP"/>
    </source>
</evidence>
<evidence type="ECO:0000256" key="3">
    <source>
        <dbReference type="ARBA" id="ARBA00022448"/>
    </source>
</evidence>
<keyword evidence="9" id="KW-0472">Membrane</keyword>
<feature type="signal peptide" evidence="11">
    <location>
        <begin position="1"/>
        <end position="22"/>
    </location>
</feature>
<reference evidence="13 14" key="1">
    <citation type="submission" date="2016-11" db="EMBL/GenBank/DDBJ databases">
        <title>Trade-off between light-utilization and light-protection in marine flavobacteria.</title>
        <authorList>
            <person name="Kumagai Y."/>
        </authorList>
    </citation>
    <scope>NUCLEOTIDE SEQUENCE [LARGE SCALE GENOMIC DNA]</scope>
    <source>
        <strain evidence="13 14">NBRC 107125</strain>
    </source>
</reference>
<dbReference type="GO" id="GO:0015288">
    <property type="term" value="F:porin activity"/>
    <property type="evidence" value="ECO:0007669"/>
    <property type="project" value="UniProtKB-KW"/>
</dbReference>
<dbReference type="AlphaFoldDB" id="A0A1X9NBP6"/>
<dbReference type="Gene3D" id="2.40.160.10">
    <property type="entry name" value="Porin"/>
    <property type="match status" value="1"/>
</dbReference>
<dbReference type="GO" id="GO:0009279">
    <property type="term" value="C:cell outer membrane"/>
    <property type="evidence" value="ECO:0007669"/>
    <property type="project" value="UniProtKB-SubCell"/>
</dbReference>
<evidence type="ECO:0000256" key="7">
    <source>
        <dbReference type="ARBA" id="ARBA00023065"/>
    </source>
</evidence>
<keyword evidence="5" id="KW-0812">Transmembrane</keyword>
<dbReference type="PANTHER" id="PTHR34501:SF9">
    <property type="entry name" value="MAJOR OUTER MEMBRANE PROTEIN P.IA"/>
    <property type="match status" value="1"/>
</dbReference>
<dbReference type="SUPFAM" id="SSF56935">
    <property type="entry name" value="Porins"/>
    <property type="match status" value="1"/>
</dbReference>
<dbReference type="PRINTS" id="PR00184">
    <property type="entry name" value="NEISSPPORIN"/>
</dbReference>
<dbReference type="InterPro" id="IPR001702">
    <property type="entry name" value="Porin_Gram-ve"/>
</dbReference>
<evidence type="ECO:0000256" key="6">
    <source>
        <dbReference type="ARBA" id="ARBA00022729"/>
    </source>
</evidence>
<proteinExistence type="predicted"/>
<name>A0A1X9NBP6_9GAMM</name>